<feature type="transmembrane region" description="Helical" evidence="6">
    <location>
        <begin position="332"/>
        <end position="356"/>
    </location>
</feature>
<keyword evidence="2" id="KW-1003">Cell membrane</keyword>
<feature type="transmembrane region" description="Helical" evidence="6">
    <location>
        <begin position="424"/>
        <end position="443"/>
    </location>
</feature>
<dbReference type="EMBL" id="JACIFH010000001">
    <property type="protein sequence ID" value="MBB4139057.1"/>
    <property type="molecule type" value="Genomic_DNA"/>
</dbReference>
<evidence type="ECO:0000259" key="8">
    <source>
        <dbReference type="Pfam" id="PF03772"/>
    </source>
</evidence>
<comment type="subcellular location">
    <subcellularLocation>
        <location evidence="1">Cell membrane</location>
        <topology evidence="1">Multi-pass membrane protein</topology>
    </subcellularLocation>
</comment>
<dbReference type="InterPro" id="IPR035681">
    <property type="entry name" value="ComA-like_MBL"/>
</dbReference>
<dbReference type="SUPFAM" id="SSF56281">
    <property type="entry name" value="Metallo-hydrolase/oxidoreductase"/>
    <property type="match status" value="1"/>
</dbReference>
<dbReference type="InterPro" id="IPR004477">
    <property type="entry name" value="ComEC_N"/>
</dbReference>
<feature type="transmembrane region" description="Helical" evidence="6">
    <location>
        <begin position="490"/>
        <end position="509"/>
    </location>
</feature>
<dbReference type="AlphaFoldDB" id="A0AA40SMR1"/>
<feature type="domain" description="ComEC/Rec2-related protein" evidence="8">
    <location>
        <begin position="219"/>
        <end position="479"/>
    </location>
</feature>
<name>A0AA40SMR1_9MICO</name>
<keyword evidence="10" id="KW-1185">Reference proteome</keyword>
<gene>
    <name evidence="9" type="ORF">BKA10_000851</name>
</gene>
<feature type="transmembrane region" description="Helical" evidence="6">
    <location>
        <begin position="271"/>
        <end position="288"/>
    </location>
</feature>
<evidence type="ECO:0000256" key="2">
    <source>
        <dbReference type="ARBA" id="ARBA00022475"/>
    </source>
</evidence>
<dbReference type="Gene3D" id="3.60.15.10">
    <property type="entry name" value="Ribonuclease Z/Hydroxyacylglutathione hydrolase-like"/>
    <property type="match status" value="1"/>
</dbReference>
<evidence type="ECO:0000256" key="6">
    <source>
        <dbReference type="SAM" id="Phobius"/>
    </source>
</evidence>
<keyword evidence="3 6" id="KW-0812">Transmembrane</keyword>
<dbReference type="Proteomes" id="UP000549113">
    <property type="component" value="Unassembled WGS sequence"/>
</dbReference>
<evidence type="ECO:0000313" key="10">
    <source>
        <dbReference type="Proteomes" id="UP000549113"/>
    </source>
</evidence>
<dbReference type="CDD" id="cd07731">
    <property type="entry name" value="ComA-like_MBL-fold"/>
    <property type="match status" value="1"/>
</dbReference>
<sequence length="783" mass="78413">MSQRSARRRDLRLVPVALTAWLTAAIAIQLPGSAGPVAAGCGVTGIAALVIASRRARWRTVLSLAAVSLAVAGAAAAHVAIAEPARAAVVSLDHSGGRVLEMRMLVVGKVERSGDGWRFDAQAHRIAYGQHVHTGVVPVEVHVDDAPHGLDLGATVQTRGTAFPADAGERAVLVVRTVESPVVVAGPTGAFAVASALRDGLQQAMDGLPQPAAGLVSGLAVGDTSAVTAELDADMKTSSLSHLTAVSGANCALVVGIAFALAGLVGAPRGIRVAAGLMTLAAFVLLVSPEPSVVRAATMAAVAMLGVLLGRVGAGVSVLSLAVAVLLVVDPWLAASLGFALSAAATGALLLAAGPLADGLTRWMPGPVALALSVPLAAQLACGPLLVLIDARVPLYGVVANILAAPAAPAGTVVGLLACLLAGVPVVGAGLTALAWVPAAWVAATATTMAQLPASSVPWPEGWVGLLLLGLLGAVVLALIAPAPARVRHAAVLVLAALGGLGLGAGPIAGVVDRAATPGGWAIVACDVGQGDAVLVRSAAAVALIDAGPDPGPLSRCLDRFGIDRIDLLVLTHFDADHRGGSDAVAGRVDRVLHGPSSGAADDRLLAQLADAGASLMPAQAGQSGNLGDAHWRVLWPRPRDRVYPSGNDASVVISVAGGGVPATIFLGDLSAASQRALLATGRVPAAAIVKVAHHGSADQDDALYRSIGPRLALVTVGENDYGHPRQEILSTLTSLGATIVRTDVAGDVAAWVVGERLQVWRSRAEAGSPDAQMSPTLSRLGP</sequence>
<keyword evidence="4 6" id="KW-1133">Transmembrane helix</keyword>
<feature type="transmembrane region" description="Helical" evidence="6">
    <location>
        <begin position="243"/>
        <end position="265"/>
    </location>
</feature>
<reference evidence="9 10" key="1">
    <citation type="submission" date="2020-08" db="EMBL/GenBank/DDBJ databases">
        <title>Sequencing the genomes of 1000 actinobacteria strains.</title>
        <authorList>
            <person name="Klenk H.-P."/>
        </authorList>
    </citation>
    <scope>NUCLEOTIDE SEQUENCE [LARGE SCALE GENOMIC DNA]</scope>
    <source>
        <strain evidence="9 10">DSM 19600</strain>
    </source>
</reference>
<dbReference type="PANTHER" id="PTHR30619">
    <property type="entry name" value="DNA INTERNALIZATION/COMPETENCE PROTEIN COMEC/REC2"/>
    <property type="match status" value="1"/>
</dbReference>
<dbReference type="RefSeq" id="WP_183498757.1">
    <property type="nucleotide sequence ID" value="NZ_BAABCO010000001.1"/>
</dbReference>
<feature type="transmembrane region" description="Helical" evidence="6">
    <location>
        <begin position="463"/>
        <end position="483"/>
    </location>
</feature>
<evidence type="ECO:0000256" key="5">
    <source>
        <dbReference type="ARBA" id="ARBA00023136"/>
    </source>
</evidence>
<keyword evidence="5 6" id="KW-0472">Membrane</keyword>
<dbReference type="NCBIfam" id="TIGR00360">
    <property type="entry name" value="ComEC_N-term"/>
    <property type="match status" value="1"/>
</dbReference>
<accession>A0AA40SMR1</accession>
<feature type="transmembrane region" description="Helical" evidence="6">
    <location>
        <begin position="37"/>
        <end position="53"/>
    </location>
</feature>
<dbReference type="PANTHER" id="PTHR30619:SF1">
    <property type="entry name" value="RECOMBINATION PROTEIN 2"/>
    <property type="match status" value="1"/>
</dbReference>
<evidence type="ECO:0000256" key="4">
    <source>
        <dbReference type="ARBA" id="ARBA00022989"/>
    </source>
</evidence>
<feature type="transmembrane region" description="Helical" evidence="6">
    <location>
        <begin position="300"/>
        <end position="326"/>
    </location>
</feature>
<dbReference type="InterPro" id="IPR036866">
    <property type="entry name" value="RibonucZ/Hydroxyglut_hydro"/>
</dbReference>
<dbReference type="Pfam" id="PF00753">
    <property type="entry name" value="Lactamase_B"/>
    <property type="match status" value="1"/>
</dbReference>
<dbReference type="Pfam" id="PF03772">
    <property type="entry name" value="Competence"/>
    <property type="match status" value="1"/>
</dbReference>
<comment type="caution">
    <text evidence="9">The sequence shown here is derived from an EMBL/GenBank/DDBJ whole genome shotgun (WGS) entry which is preliminary data.</text>
</comment>
<dbReference type="InterPro" id="IPR052159">
    <property type="entry name" value="Competence_DNA_uptake"/>
</dbReference>
<dbReference type="GO" id="GO:0005886">
    <property type="term" value="C:plasma membrane"/>
    <property type="evidence" value="ECO:0007669"/>
    <property type="project" value="UniProtKB-SubCell"/>
</dbReference>
<evidence type="ECO:0000259" key="7">
    <source>
        <dbReference type="Pfam" id="PF00753"/>
    </source>
</evidence>
<proteinExistence type="predicted"/>
<evidence type="ECO:0000256" key="3">
    <source>
        <dbReference type="ARBA" id="ARBA00022692"/>
    </source>
</evidence>
<protein>
    <submittedName>
        <fullName evidence="9">Competence protein ComEC</fullName>
    </submittedName>
</protein>
<evidence type="ECO:0000313" key="9">
    <source>
        <dbReference type="EMBL" id="MBB4139057.1"/>
    </source>
</evidence>
<feature type="transmembrane region" description="Helical" evidence="6">
    <location>
        <begin position="368"/>
        <end position="389"/>
    </location>
</feature>
<feature type="domain" description="Metallo-beta-lactamase" evidence="7">
    <location>
        <begin position="527"/>
        <end position="681"/>
    </location>
</feature>
<organism evidence="9 10">
    <name type="scientific">Microbacterium invictum</name>
    <dbReference type="NCBI Taxonomy" id="515415"/>
    <lineage>
        <taxon>Bacteria</taxon>
        <taxon>Bacillati</taxon>
        <taxon>Actinomycetota</taxon>
        <taxon>Actinomycetes</taxon>
        <taxon>Micrococcales</taxon>
        <taxon>Microbacteriaceae</taxon>
        <taxon>Microbacterium</taxon>
    </lineage>
</organism>
<feature type="transmembrane region" description="Helical" evidence="6">
    <location>
        <begin position="395"/>
        <end position="417"/>
    </location>
</feature>
<evidence type="ECO:0000256" key="1">
    <source>
        <dbReference type="ARBA" id="ARBA00004651"/>
    </source>
</evidence>
<dbReference type="InterPro" id="IPR001279">
    <property type="entry name" value="Metallo-B-lactamas"/>
</dbReference>